<feature type="transmembrane region" description="Helical" evidence="6">
    <location>
        <begin position="124"/>
        <end position="146"/>
    </location>
</feature>
<keyword evidence="5 6" id="KW-0472">Membrane</keyword>
<evidence type="ECO:0000256" key="1">
    <source>
        <dbReference type="ARBA" id="ARBA00004651"/>
    </source>
</evidence>
<feature type="transmembrane region" description="Helical" evidence="6">
    <location>
        <begin position="64"/>
        <end position="87"/>
    </location>
</feature>
<dbReference type="InterPro" id="IPR003339">
    <property type="entry name" value="ABC/ECF_trnsptr_transmembrane"/>
</dbReference>
<keyword evidence="2" id="KW-1003">Cell membrane</keyword>
<feature type="transmembrane region" description="Helical" evidence="6">
    <location>
        <begin position="152"/>
        <end position="171"/>
    </location>
</feature>
<dbReference type="InterPro" id="IPR052770">
    <property type="entry name" value="Cobalt_transport_CbiQ"/>
</dbReference>
<sequence length="261" mass="28487">MNHSLLDEHALASPLRHKNNRLKLGLVGAALLVGVSSPSPVAPLFIALSMSFAAIRLGKVPARFYAGLVAAPLGFAALGAAIIFFFFGSGPEIFSLELFGLRIGASADGAEMAVLVVSRTLSGMSCLLFLALSTPMVELFALLKALRLPDSFVELSMMIYRYIFVLLEVVVRMRDAQAMRLGYDGFKNSIQSISMMAGTLFIRTMEQGERLFTAMDARCYDGRLFLFEERRPVKVQELLVASGYVAFISALAYFSRGTAIF</sequence>
<dbReference type="Pfam" id="PF02361">
    <property type="entry name" value="CbiQ"/>
    <property type="match status" value="1"/>
</dbReference>
<dbReference type="Proteomes" id="UP001220010">
    <property type="component" value="Unassembled WGS sequence"/>
</dbReference>
<dbReference type="RefSeq" id="WP_316967536.1">
    <property type="nucleotide sequence ID" value="NZ_JARFPK010000066.1"/>
</dbReference>
<dbReference type="PANTHER" id="PTHR43723:SF1">
    <property type="entry name" value="COBALT TRANSPORT PROTEIN CBIQ"/>
    <property type="match status" value="1"/>
</dbReference>
<protein>
    <submittedName>
        <fullName evidence="7">Cobalt ECF transporter T component CbiQ</fullName>
    </submittedName>
</protein>
<keyword evidence="4 6" id="KW-1133">Transmembrane helix</keyword>
<gene>
    <name evidence="7" type="primary">cbiQ</name>
    <name evidence="7" type="ORF">P0O15_11650</name>
</gene>
<dbReference type="EMBL" id="JARFPK010000066">
    <property type="protein sequence ID" value="MDF0591811.1"/>
    <property type="molecule type" value="Genomic_DNA"/>
</dbReference>
<name>A0ABT5XAR7_9EURY</name>
<proteinExistence type="predicted"/>
<evidence type="ECO:0000256" key="5">
    <source>
        <dbReference type="ARBA" id="ARBA00023136"/>
    </source>
</evidence>
<evidence type="ECO:0000313" key="7">
    <source>
        <dbReference type="EMBL" id="MDF0591811.1"/>
    </source>
</evidence>
<evidence type="ECO:0000256" key="6">
    <source>
        <dbReference type="SAM" id="Phobius"/>
    </source>
</evidence>
<feature type="transmembrane region" description="Helical" evidence="6">
    <location>
        <begin position="24"/>
        <end position="52"/>
    </location>
</feature>
<evidence type="ECO:0000256" key="4">
    <source>
        <dbReference type="ARBA" id="ARBA00022989"/>
    </source>
</evidence>
<keyword evidence="3 6" id="KW-0812">Transmembrane</keyword>
<organism evidence="7 8">
    <name type="scientific">Candidatus Methanocrinis natronophilus</name>
    <dbReference type="NCBI Taxonomy" id="3033396"/>
    <lineage>
        <taxon>Archaea</taxon>
        <taxon>Methanobacteriati</taxon>
        <taxon>Methanobacteriota</taxon>
        <taxon>Stenosarchaea group</taxon>
        <taxon>Methanomicrobia</taxon>
        <taxon>Methanotrichales</taxon>
        <taxon>Methanotrichaceae</taxon>
        <taxon>Methanocrinis</taxon>
    </lineage>
</organism>
<evidence type="ECO:0000256" key="3">
    <source>
        <dbReference type="ARBA" id="ARBA00022692"/>
    </source>
</evidence>
<comment type="subcellular location">
    <subcellularLocation>
        <location evidence="1">Cell membrane</location>
        <topology evidence="1">Multi-pass membrane protein</topology>
    </subcellularLocation>
</comment>
<feature type="transmembrane region" description="Helical" evidence="6">
    <location>
        <begin position="238"/>
        <end position="255"/>
    </location>
</feature>
<comment type="caution">
    <text evidence="7">The sequence shown here is derived from an EMBL/GenBank/DDBJ whole genome shotgun (WGS) entry which is preliminary data.</text>
</comment>
<evidence type="ECO:0000256" key="2">
    <source>
        <dbReference type="ARBA" id="ARBA00022475"/>
    </source>
</evidence>
<dbReference type="PANTHER" id="PTHR43723">
    <property type="entry name" value="COBALT TRANSPORT PROTEIN CBIQ"/>
    <property type="match status" value="1"/>
</dbReference>
<dbReference type="CDD" id="cd16914">
    <property type="entry name" value="EcfT"/>
    <property type="match status" value="1"/>
</dbReference>
<evidence type="ECO:0000313" key="8">
    <source>
        <dbReference type="Proteomes" id="UP001220010"/>
    </source>
</evidence>
<keyword evidence="8" id="KW-1185">Reference proteome</keyword>
<dbReference type="NCBIfam" id="TIGR02454">
    <property type="entry name" value="ECF_T_CbiQ"/>
    <property type="match status" value="1"/>
</dbReference>
<accession>A0ABT5XAR7</accession>
<dbReference type="InterPro" id="IPR012809">
    <property type="entry name" value="ECF_CbiQ"/>
</dbReference>
<reference evidence="7 8" key="1">
    <citation type="submission" date="2023-03" db="EMBL/GenBank/DDBJ databases">
        <title>WGS of Methanotrichaceae archaeon Mx.</title>
        <authorList>
            <person name="Sorokin D.Y."/>
            <person name="Merkel A.Y."/>
        </authorList>
    </citation>
    <scope>NUCLEOTIDE SEQUENCE [LARGE SCALE GENOMIC DNA]</scope>
    <source>
        <strain evidence="7 8">Mx</strain>
    </source>
</reference>